<dbReference type="Pfam" id="PF17111">
    <property type="entry name" value="PigL_N"/>
    <property type="match status" value="1"/>
</dbReference>
<comment type="caution">
    <text evidence="3">The sequence shown here is derived from an EMBL/GenBank/DDBJ whole genome shotgun (WGS) entry which is preliminary data.</text>
</comment>
<evidence type="ECO:0000313" key="4">
    <source>
        <dbReference type="Proteomes" id="UP000193689"/>
    </source>
</evidence>
<feature type="domain" description="Azaphilone pigments biosynthesis cluster protein L N-terminal" evidence="2">
    <location>
        <begin position="2"/>
        <end position="181"/>
    </location>
</feature>
<dbReference type="InterPro" id="IPR031348">
    <property type="entry name" value="PigL_N"/>
</dbReference>
<feature type="coiled-coil region" evidence="1">
    <location>
        <begin position="163"/>
        <end position="220"/>
    </location>
</feature>
<dbReference type="AlphaFoldDB" id="A0A1Y2E4A8"/>
<evidence type="ECO:0000256" key="1">
    <source>
        <dbReference type="SAM" id="Coils"/>
    </source>
</evidence>
<gene>
    <name evidence="3" type="ORF">BCR38DRAFT_429299</name>
</gene>
<keyword evidence="4" id="KW-1185">Reference proteome</keyword>
<accession>A0A1Y2E4A8</accession>
<evidence type="ECO:0000259" key="2">
    <source>
        <dbReference type="Pfam" id="PF17111"/>
    </source>
</evidence>
<protein>
    <recommendedName>
        <fullName evidence="2">Azaphilone pigments biosynthesis cluster protein L N-terminal domain-containing protein</fullName>
    </recommendedName>
</protein>
<dbReference type="GeneID" id="63776170"/>
<organism evidence="3 4">
    <name type="scientific">Pseudomassariella vexata</name>
    <dbReference type="NCBI Taxonomy" id="1141098"/>
    <lineage>
        <taxon>Eukaryota</taxon>
        <taxon>Fungi</taxon>
        <taxon>Dikarya</taxon>
        <taxon>Ascomycota</taxon>
        <taxon>Pezizomycotina</taxon>
        <taxon>Sordariomycetes</taxon>
        <taxon>Xylariomycetidae</taxon>
        <taxon>Amphisphaeriales</taxon>
        <taxon>Pseudomassariaceae</taxon>
        <taxon>Pseudomassariella</taxon>
    </lineage>
</organism>
<sequence length="269" mass="29842">MSDPLSVAASVVGITAPAVHGIRLLIDDLQQLRDAPEVVQRLKDDLWTVNTAITSLQAVEDREWKPLGASIAENSKTTISTCLRSCDLFRADLQRWTRHSRDGKLTGRIERMKAMSEQLQSCKMTISSVVSIAKLYSSVRHSHITEEILNTISMRRNEITRAVVAADDQMVALRNRREELNLDSVDREQAEGTESKAEALQQVEEQCEALNLSRKLLDELLTKSREEAIIKSSTESQSRSNTVTFGSQNSGFQSGIMYGSVSGISFAGK</sequence>
<dbReference type="OrthoDB" id="432483at2759"/>
<proteinExistence type="predicted"/>
<dbReference type="RefSeq" id="XP_040717090.1">
    <property type="nucleotide sequence ID" value="XM_040859958.1"/>
</dbReference>
<dbReference type="EMBL" id="MCFJ01000005">
    <property type="protein sequence ID" value="ORY66126.1"/>
    <property type="molecule type" value="Genomic_DNA"/>
</dbReference>
<dbReference type="Proteomes" id="UP000193689">
    <property type="component" value="Unassembled WGS sequence"/>
</dbReference>
<dbReference type="InParanoid" id="A0A1Y2E4A8"/>
<reference evidence="3 4" key="1">
    <citation type="submission" date="2016-07" db="EMBL/GenBank/DDBJ databases">
        <title>Pervasive Adenine N6-methylation of Active Genes in Fungi.</title>
        <authorList>
            <consortium name="DOE Joint Genome Institute"/>
            <person name="Mondo S.J."/>
            <person name="Dannebaum R.O."/>
            <person name="Kuo R.C."/>
            <person name="Labutti K."/>
            <person name="Haridas S."/>
            <person name="Kuo A."/>
            <person name="Salamov A."/>
            <person name="Ahrendt S.R."/>
            <person name="Lipzen A."/>
            <person name="Sullivan W."/>
            <person name="Andreopoulos W.B."/>
            <person name="Clum A."/>
            <person name="Lindquist E."/>
            <person name="Daum C."/>
            <person name="Ramamoorthy G.K."/>
            <person name="Gryganskyi A."/>
            <person name="Culley D."/>
            <person name="Magnuson J.K."/>
            <person name="James T.Y."/>
            <person name="O'Malley M.A."/>
            <person name="Stajich J.E."/>
            <person name="Spatafora J.W."/>
            <person name="Visel A."/>
            <person name="Grigoriev I.V."/>
        </authorList>
    </citation>
    <scope>NUCLEOTIDE SEQUENCE [LARGE SCALE GENOMIC DNA]</scope>
    <source>
        <strain evidence="3 4">CBS 129021</strain>
    </source>
</reference>
<keyword evidence="1" id="KW-0175">Coiled coil</keyword>
<evidence type="ECO:0000313" key="3">
    <source>
        <dbReference type="EMBL" id="ORY66126.1"/>
    </source>
</evidence>
<name>A0A1Y2E4A8_9PEZI</name>